<accession>A0ABX8SLE5</accession>
<dbReference type="Proteomes" id="UP000824504">
    <property type="component" value="Chromosome"/>
</dbReference>
<dbReference type="Pfam" id="PF13460">
    <property type="entry name" value="NAD_binding_10"/>
    <property type="match status" value="1"/>
</dbReference>
<dbReference type="PANTHER" id="PTHR15020:SF50">
    <property type="entry name" value="UPF0659 PROTEIN YMR090W"/>
    <property type="match status" value="1"/>
</dbReference>
<organism evidence="2 3">
    <name type="scientific">Tessaracoccus palaemonis</name>
    <dbReference type="NCBI Taxonomy" id="2829499"/>
    <lineage>
        <taxon>Bacteria</taxon>
        <taxon>Bacillati</taxon>
        <taxon>Actinomycetota</taxon>
        <taxon>Actinomycetes</taxon>
        <taxon>Propionibacteriales</taxon>
        <taxon>Propionibacteriaceae</taxon>
        <taxon>Tessaracoccus</taxon>
    </lineage>
</organism>
<evidence type="ECO:0000313" key="2">
    <source>
        <dbReference type="EMBL" id="QXT64178.1"/>
    </source>
</evidence>
<dbReference type="RefSeq" id="WP_219084101.1">
    <property type="nucleotide sequence ID" value="NZ_CP079216.1"/>
</dbReference>
<proteinExistence type="predicted"/>
<sequence length="216" mass="21873">MARIIIIGGHGKVALIAERLLSAAGHSVDAVIRNPEHSADVAAAGARPLVADVESMDTDTLARLLAGHDAVVWSAGAGGGNPARTYAVDRDAAIRSMDAAERAGVPRYVMVSYLGASVDHGVPPENPFFAYAEAKAAADEHLRGSDLAWTVLGPGTLTPGAATGSIDVDPTAGGSVPRADVAAVVAATLDDDSTIRRTIGFIGGRTSIAAAIGVPY</sequence>
<dbReference type="InterPro" id="IPR016040">
    <property type="entry name" value="NAD(P)-bd_dom"/>
</dbReference>
<reference evidence="2 3" key="1">
    <citation type="submission" date="2021-07" db="EMBL/GenBank/DDBJ databases">
        <title>complete genome sequencing of Tessaracoccus sp.J1M15.</title>
        <authorList>
            <person name="Bae J.-W."/>
            <person name="Kim D.-y."/>
        </authorList>
    </citation>
    <scope>NUCLEOTIDE SEQUENCE [LARGE SCALE GENOMIC DNA]</scope>
    <source>
        <strain evidence="2 3">J1M15</strain>
    </source>
</reference>
<keyword evidence="3" id="KW-1185">Reference proteome</keyword>
<evidence type="ECO:0000259" key="1">
    <source>
        <dbReference type="Pfam" id="PF13460"/>
    </source>
</evidence>
<protein>
    <submittedName>
        <fullName evidence="2">NAD(P)H-binding protein</fullName>
    </submittedName>
</protein>
<dbReference type="PANTHER" id="PTHR15020">
    <property type="entry name" value="FLAVIN REDUCTASE-RELATED"/>
    <property type="match status" value="1"/>
</dbReference>
<gene>
    <name evidence="2" type="ORF">KDB89_06955</name>
</gene>
<evidence type="ECO:0000313" key="3">
    <source>
        <dbReference type="Proteomes" id="UP000824504"/>
    </source>
</evidence>
<name>A0ABX8SLE5_9ACTN</name>
<feature type="domain" description="NAD(P)-binding" evidence="1">
    <location>
        <begin position="8"/>
        <end position="191"/>
    </location>
</feature>
<dbReference type="EMBL" id="CP079216">
    <property type="protein sequence ID" value="QXT64178.1"/>
    <property type="molecule type" value="Genomic_DNA"/>
</dbReference>